<sequence length="148" mass="17129">MASSVPINFELDRILMLCYGKGLFTGLEVIYMTPKEILCQWVDAFNNADVETISELYDDNAINHQVANEPVIGKEAIKKMFEQDFSFPEMVCIVENIFEDGQWAILEWRAPLGLRGCGFFQIVNNKIIFQRGYWDKLSFLKQHNLPIE</sequence>
<dbReference type="Pfam" id="PF12680">
    <property type="entry name" value="SnoaL_2"/>
    <property type="match status" value="1"/>
</dbReference>
<feature type="domain" description="SnoaL-like" evidence="1">
    <location>
        <begin position="40"/>
        <end position="127"/>
    </location>
</feature>
<dbReference type="PATRIC" id="fig|1006551.4.peg.4111"/>
<keyword evidence="2" id="KW-0413">Isomerase</keyword>
<dbReference type="GO" id="GO:0016853">
    <property type="term" value="F:isomerase activity"/>
    <property type="evidence" value="ECO:0007669"/>
    <property type="project" value="UniProtKB-KW"/>
</dbReference>
<evidence type="ECO:0000313" key="2">
    <source>
        <dbReference type="EMBL" id="AEX05829.1"/>
    </source>
</evidence>
<reference evidence="2 3" key="1">
    <citation type="journal article" date="2012" name="J. Bacteriol.">
        <title>Complete genome sequence of Klebsiella oxytoca KCTC 1686, used in production of 2,3-butanediol.</title>
        <authorList>
            <person name="Shin S.H."/>
            <person name="Kim S."/>
            <person name="Kim J.Y."/>
            <person name="Lee S."/>
            <person name="Um Y."/>
            <person name="Oh M.K."/>
            <person name="Kim Y.R."/>
            <person name="Lee J."/>
            <person name="Yang K.S."/>
        </authorList>
    </citation>
    <scope>NUCLEOTIDE SEQUENCE [LARGE SCALE GENOMIC DNA]</scope>
    <source>
        <strain evidence="3">ATCC 8724 / DSM 4798 / JCM 20051 / NBRC 3318 / NRRL B-199 / KCTC 1686</strain>
    </source>
</reference>
<dbReference type="Gene3D" id="3.10.450.50">
    <property type="match status" value="1"/>
</dbReference>
<dbReference type="KEGG" id="kox:KOX_20535"/>
<accession>A0A0H3HBM5</accession>
<dbReference type="HOGENOM" id="CLU_1934774_0_0_6"/>
<dbReference type="SUPFAM" id="SSF54427">
    <property type="entry name" value="NTF2-like"/>
    <property type="match status" value="1"/>
</dbReference>
<gene>
    <name evidence="2" type="ordered locus">KOX_20535</name>
</gene>
<evidence type="ECO:0000259" key="1">
    <source>
        <dbReference type="Pfam" id="PF12680"/>
    </source>
</evidence>
<protein>
    <submittedName>
        <fullName evidence="2">Steroid delta-isomerase</fullName>
    </submittedName>
</protein>
<name>A0A0H3HBM5_KLEM8</name>
<dbReference type="EMBL" id="CP003218">
    <property type="protein sequence ID" value="AEX05829.1"/>
    <property type="molecule type" value="Genomic_DNA"/>
</dbReference>
<evidence type="ECO:0000313" key="3">
    <source>
        <dbReference type="Proteomes" id="UP000007843"/>
    </source>
</evidence>
<proteinExistence type="predicted"/>
<organism evidence="2 3">
    <name type="scientific">Klebsiella michiganensis (strain ATCC 8724 / DSM 4798 / JCM 20051 / NBRC 3318 / NRRL B-199 / KCTC 1686 / BUCSAV 143 / CCM 1901)</name>
    <dbReference type="NCBI Taxonomy" id="1006551"/>
    <lineage>
        <taxon>Bacteria</taxon>
        <taxon>Pseudomonadati</taxon>
        <taxon>Pseudomonadota</taxon>
        <taxon>Gammaproteobacteria</taxon>
        <taxon>Enterobacterales</taxon>
        <taxon>Enterobacteriaceae</taxon>
        <taxon>Klebsiella/Raoultella group</taxon>
        <taxon>Klebsiella</taxon>
    </lineage>
</organism>
<dbReference type="InterPro" id="IPR037401">
    <property type="entry name" value="SnoaL-like"/>
</dbReference>
<dbReference type="AlphaFoldDB" id="A0A0H3HBM5"/>
<dbReference type="InterPro" id="IPR032710">
    <property type="entry name" value="NTF2-like_dom_sf"/>
</dbReference>
<dbReference type="Proteomes" id="UP000007843">
    <property type="component" value="Chromosome"/>
</dbReference>